<sequence length="50" mass="5839">MAGDEYKIVKLGDTLVMTPLRNNLFDNETDWTGFRDSVSQEDNEWDEIDD</sequence>
<organism evidence="2 3">
    <name type="scientific">Lactiplantibacillus xiangfangensis</name>
    <dbReference type="NCBI Taxonomy" id="942150"/>
    <lineage>
        <taxon>Bacteria</taxon>
        <taxon>Bacillati</taxon>
        <taxon>Bacillota</taxon>
        <taxon>Bacilli</taxon>
        <taxon>Lactobacillales</taxon>
        <taxon>Lactobacillaceae</taxon>
        <taxon>Lactiplantibacillus</taxon>
    </lineage>
</organism>
<accession>A0A0R2MAQ2</accession>
<reference evidence="2 3" key="1">
    <citation type="journal article" date="2015" name="Genome Announc.">
        <title>Expanding the biotechnology potential of lactobacilli through comparative genomics of 213 strains and associated genera.</title>
        <authorList>
            <person name="Sun Z."/>
            <person name="Harris H.M."/>
            <person name="McCann A."/>
            <person name="Guo C."/>
            <person name="Argimon S."/>
            <person name="Zhang W."/>
            <person name="Yang X."/>
            <person name="Jeffery I.B."/>
            <person name="Cooney J.C."/>
            <person name="Kagawa T.F."/>
            <person name="Liu W."/>
            <person name="Song Y."/>
            <person name="Salvetti E."/>
            <person name="Wrobel A."/>
            <person name="Rasinkangas P."/>
            <person name="Parkhill J."/>
            <person name="Rea M.C."/>
            <person name="O'Sullivan O."/>
            <person name="Ritari J."/>
            <person name="Douillard F.P."/>
            <person name="Paul Ross R."/>
            <person name="Yang R."/>
            <person name="Briner A.E."/>
            <person name="Felis G.E."/>
            <person name="de Vos W.M."/>
            <person name="Barrangou R."/>
            <person name="Klaenhammer T.R."/>
            <person name="Caufield P.W."/>
            <person name="Cui Y."/>
            <person name="Zhang H."/>
            <person name="O'Toole P.W."/>
        </authorList>
    </citation>
    <scope>NUCLEOTIDE SEQUENCE [LARGE SCALE GENOMIC DNA]</scope>
    <source>
        <strain evidence="2 3">LMG 26013</strain>
    </source>
</reference>
<evidence type="ECO:0000256" key="1">
    <source>
        <dbReference type="SAM" id="MobiDB-lite"/>
    </source>
</evidence>
<protein>
    <submittedName>
        <fullName evidence="2">Uncharacterized protein</fullName>
    </submittedName>
</protein>
<evidence type="ECO:0000313" key="2">
    <source>
        <dbReference type="EMBL" id="KRO10872.1"/>
    </source>
</evidence>
<proteinExistence type="predicted"/>
<dbReference type="EMBL" id="JQCL01000057">
    <property type="protein sequence ID" value="KRO10872.1"/>
    <property type="molecule type" value="Genomic_DNA"/>
</dbReference>
<name>A0A0R2MAQ2_9LACO</name>
<feature type="region of interest" description="Disordered" evidence="1">
    <location>
        <begin position="31"/>
        <end position="50"/>
    </location>
</feature>
<dbReference type="AlphaFoldDB" id="A0A0R2MAQ2"/>
<keyword evidence="3" id="KW-1185">Reference proteome</keyword>
<comment type="caution">
    <text evidence="2">The sequence shown here is derived from an EMBL/GenBank/DDBJ whole genome shotgun (WGS) entry which is preliminary data.</text>
</comment>
<dbReference type="PATRIC" id="fig|942150.3.peg.2673"/>
<dbReference type="Proteomes" id="UP000051783">
    <property type="component" value="Unassembled WGS sequence"/>
</dbReference>
<gene>
    <name evidence="2" type="ORF">IV64_GL002563</name>
</gene>
<feature type="compositionally biased region" description="Acidic residues" evidence="1">
    <location>
        <begin position="39"/>
        <end position="50"/>
    </location>
</feature>
<evidence type="ECO:0000313" key="3">
    <source>
        <dbReference type="Proteomes" id="UP000051783"/>
    </source>
</evidence>